<name>M2YV63_PSEFD</name>
<reference evidence="1 2" key="1">
    <citation type="journal article" date="2012" name="PLoS Pathog.">
        <title>Diverse lifestyles and strategies of plant pathogenesis encoded in the genomes of eighteen Dothideomycetes fungi.</title>
        <authorList>
            <person name="Ohm R.A."/>
            <person name="Feau N."/>
            <person name="Henrissat B."/>
            <person name="Schoch C.L."/>
            <person name="Horwitz B.A."/>
            <person name="Barry K.W."/>
            <person name="Condon B.J."/>
            <person name="Copeland A.C."/>
            <person name="Dhillon B."/>
            <person name="Glaser F."/>
            <person name="Hesse C.N."/>
            <person name="Kosti I."/>
            <person name="LaButti K."/>
            <person name="Lindquist E.A."/>
            <person name="Lucas S."/>
            <person name="Salamov A.A."/>
            <person name="Bradshaw R.E."/>
            <person name="Ciuffetti L."/>
            <person name="Hamelin R.C."/>
            <person name="Kema G.H.J."/>
            <person name="Lawrence C."/>
            <person name="Scott J.A."/>
            <person name="Spatafora J.W."/>
            <person name="Turgeon B.G."/>
            <person name="de Wit P.J.G.M."/>
            <person name="Zhong S."/>
            <person name="Goodwin S.B."/>
            <person name="Grigoriev I.V."/>
        </authorList>
    </citation>
    <scope>NUCLEOTIDE SEQUENCE [LARGE SCALE GENOMIC DNA]</scope>
    <source>
        <strain evidence="1 2">CIRAD86</strain>
    </source>
</reference>
<keyword evidence="2" id="KW-1185">Reference proteome</keyword>
<dbReference type="KEGG" id="pfj:MYCFIDRAFT_175208"/>
<dbReference type="AlphaFoldDB" id="M2YV63"/>
<dbReference type="Proteomes" id="UP000016932">
    <property type="component" value="Unassembled WGS sequence"/>
</dbReference>
<dbReference type="HOGENOM" id="CLU_2850713_0_0_1"/>
<accession>M2YV63</accession>
<dbReference type="GeneID" id="19333348"/>
<evidence type="ECO:0000313" key="1">
    <source>
        <dbReference type="EMBL" id="EME81615.1"/>
    </source>
</evidence>
<organism evidence="1 2">
    <name type="scientific">Pseudocercospora fijiensis (strain CIRAD86)</name>
    <name type="common">Black leaf streak disease fungus</name>
    <name type="synonym">Mycosphaerella fijiensis</name>
    <dbReference type="NCBI Taxonomy" id="383855"/>
    <lineage>
        <taxon>Eukaryota</taxon>
        <taxon>Fungi</taxon>
        <taxon>Dikarya</taxon>
        <taxon>Ascomycota</taxon>
        <taxon>Pezizomycotina</taxon>
        <taxon>Dothideomycetes</taxon>
        <taxon>Dothideomycetidae</taxon>
        <taxon>Mycosphaerellales</taxon>
        <taxon>Mycosphaerellaceae</taxon>
        <taxon>Pseudocercospora</taxon>
    </lineage>
</organism>
<dbReference type="VEuPathDB" id="FungiDB:MYCFIDRAFT_175208"/>
<protein>
    <submittedName>
        <fullName evidence="1">Uncharacterized protein</fullName>
    </submittedName>
</protein>
<dbReference type="RefSeq" id="XP_007927230.1">
    <property type="nucleotide sequence ID" value="XM_007929039.1"/>
</dbReference>
<dbReference type="EMBL" id="KB446559">
    <property type="protein sequence ID" value="EME81615.1"/>
    <property type="molecule type" value="Genomic_DNA"/>
</dbReference>
<sequence>MGSEHRRHSTGSRRLHIQCRPLIAAQHGMKINHASMLNISSPSEDKPFHHWRGELDFYANPQRLR</sequence>
<proteinExistence type="predicted"/>
<gene>
    <name evidence="1" type="ORF">MYCFIDRAFT_175208</name>
</gene>
<evidence type="ECO:0000313" key="2">
    <source>
        <dbReference type="Proteomes" id="UP000016932"/>
    </source>
</evidence>